<feature type="region of interest" description="Disordered" evidence="1">
    <location>
        <begin position="118"/>
        <end position="148"/>
    </location>
</feature>
<keyword evidence="3" id="KW-1185">Reference proteome</keyword>
<dbReference type="EMBL" id="BSFQ01000006">
    <property type="protein sequence ID" value="GLL10972.1"/>
    <property type="molecule type" value="Genomic_DNA"/>
</dbReference>
<accession>A0A9W6L131</accession>
<sequence>MNVRIELQGPAVSSDDLRSLRAWLVEEEDLRGRVREVQRAPDADSLGPTLEALQIIADPAAGVLTAALVTWLKNRTGTLKLVVRSESGASVELESSHARTVRAEEVGDLAERLSAMIEEEPEHADPDGPGRVAEVRSVRRGQAGANRE</sequence>
<reference evidence="2" key="1">
    <citation type="journal article" date="2014" name="Int. J. Syst. Evol. Microbiol.">
        <title>Complete genome sequence of Corynebacterium casei LMG S-19264T (=DSM 44701T), isolated from a smear-ripened cheese.</title>
        <authorList>
            <consortium name="US DOE Joint Genome Institute (JGI-PGF)"/>
            <person name="Walter F."/>
            <person name="Albersmeier A."/>
            <person name="Kalinowski J."/>
            <person name="Ruckert C."/>
        </authorList>
    </citation>
    <scope>NUCLEOTIDE SEQUENCE</scope>
    <source>
        <strain evidence="2">VKM Ac-1069</strain>
    </source>
</reference>
<dbReference type="RefSeq" id="WP_051737317.1">
    <property type="nucleotide sequence ID" value="NZ_BAAAUZ010000079.1"/>
</dbReference>
<gene>
    <name evidence="2" type="ORF">GCM10017577_21130</name>
</gene>
<proteinExistence type="predicted"/>
<reference evidence="2" key="2">
    <citation type="submission" date="2023-01" db="EMBL/GenBank/DDBJ databases">
        <authorList>
            <person name="Sun Q."/>
            <person name="Evtushenko L."/>
        </authorList>
    </citation>
    <scope>NUCLEOTIDE SEQUENCE</scope>
    <source>
        <strain evidence="2">VKM Ac-1069</strain>
    </source>
</reference>
<name>A0A9W6L131_9PSEU</name>
<protein>
    <submittedName>
        <fullName evidence="2">Uncharacterized protein</fullName>
    </submittedName>
</protein>
<dbReference type="Pfam" id="PF19953">
    <property type="entry name" value="EACC1"/>
    <property type="match status" value="1"/>
</dbReference>
<organism evidence="2 3">
    <name type="scientific">Pseudonocardia halophobica</name>
    <dbReference type="NCBI Taxonomy" id="29401"/>
    <lineage>
        <taxon>Bacteria</taxon>
        <taxon>Bacillati</taxon>
        <taxon>Actinomycetota</taxon>
        <taxon>Actinomycetes</taxon>
        <taxon>Pseudonocardiales</taxon>
        <taxon>Pseudonocardiaceae</taxon>
        <taxon>Pseudonocardia</taxon>
    </lineage>
</organism>
<evidence type="ECO:0000313" key="3">
    <source>
        <dbReference type="Proteomes" id="UP001143463"/>
    </source>
</evidence>
<dbReference type="InterPro" id="IPR045428">
    <property type="entry name" value="EACC1"/>
</dbReference>
<dbReference type="Proteomes" id="UP001143463">
    <property type="component" value="Unassembled WGS sequence"/>
</dbReference>
<evidence type="ECO:0000256" key="1">
    <source>
        <dbReference type="SAM" id="MobiDB-lite"/>
    </source>
</evidence>
<feature type="compositionally biased region" description="Basic and acidic residues" evidence="1">
    <location>
        <begin position="123"/>
        <end position="137"/>
    </location>
</feature>
<dbReference type="AlphaFoldDB" id="A0A9W6L131"/>
<comment type="caution">
    <text evidence="2">The sequence shown here is derived from an EMBL/GenBank/DDBJ whole genome shotgun (WGS) entry which is preliminary data.</text>
</comment>
<evidence type="ECO:0000313" key="2">
    <source>
        <dbReference type="EMBL" id="GLL10972.1"/>
    </source>
</evidence>